<protein>
    <submittedName>
        <fullName evidence="1">Uncharacterized protein</fullName>
    </submittedName>
</protein>
<name>A0A7G3KFV4_9CAUD</name>
<dbReference type="KEGG" id="vg:77926112"/>
<dbReference type="EMBL" id="MN087708">
    <property type="protein sequence ID" value="QEA10758.1"/>
    <property type="molecule type" value="Genomic_DNA"/>
</dbReference>
<proteinExistence type="predicted"/>
<dbReference type="Proteomes" id="UP000516307">
    <property type="component" value="Segment"/>
</dbReference>
<sequence length="43" mass="4786">MKAFLCCVWTVLTILFFTSVLPATAISSGLMGLLILYFVIFKL</sequence>
<dbReference type="RefSeq" id="YP_010650530.1">
    <property type="nucleotide sequence ID" value="NC_070777.1"/>
</dbReference>
<evidence type="ECO:0000313" key="2">
    <source>
        <dbReference type="Proteomes" id="UP000516307"/>
    </source>
</evidence>
<accession>A0A7G3KFV4</accession>
<dbReference type="GeneID" id="77926112"/>
<organism evidence="1 2">
    <name type="scientific">Enterobacter phage vB_EhoM-IME523</name>
    <dbReference type="NCBI Taxonomy" id="2596709"/>
    <lineage>
        <taxon>Viruses</taxon>
        <taxon>Duplodnaviria</taxon>
        <taxon>Heunggongvirae</taxon>
        <taxon>Uroviricota</taxon>
        <taxon>Caudoviricetes</taxon>
        <taxon>Pantevenvirales</taxon>
        <taxon>Straboviridae</taxon>
        <taxon>Tevenvirinae</taxon>
        <taxon>Kanagawavirus</taxon>
        <taxon>Kanagawavirus eclm</taxon>
    </lineage>
</organism>
<evidence type="ECO:0000313" key="1">
    <source>
        <dbReference type="EMBL" id="QEA10758.1"/>
    </source>
</evidence>
<reference evidence="1 2" key="1">
    <citation type="submission" date="2019-06" db="EMBL/GenBank/DDBJ databases">
        <authorList>
            <person name="Lin W."/>
            <person name="Gao M."/>
            <person name="Li D."/>
        </authorList>
    </citation>
    <scope>NUCLEOTIDE SEQUENCE [LARGE SCALE GENOMIC DNA]</scope>
</reference>
<keyword evidence="2" id="KW-1185">Reference proteome</keyword>